<evidence type="ECO:0000256" key="1">
    <source>
        <dbReference type="ARBA" id="ARBA00004533"/>
    </source>
</evidence>
<gene>
    <name evidence="8" type="ORF">TUM4630_24420</name>
</gene>
<name>A0ABQ4PKW1_9GAMM</name>
<feature type="domain" description="Mce/MlaD" evidence="7">
    <location>
        <begin position="41"/>
        <end position="132"/>
    </location>
</feature>
<keyword evidence="4" id="KW-0812">Transmembrane</keyword>
<evidence type="ECO:0000256" key="5">
    <source>
        <dbReference type="ARBA" id="ARBA00022989"/>
    </source>
</evidence>
<keyword evidence="6" id="KW-0472">Membrane</keyword>
<feature type="domain" description="Mce/MlaD" evidence="7">
    <location>
        <begin position="277"/>
        <end position="362"/>
    </location>
</feature>
<sequence length="874" mass="94079">MTKIETPKVVKKKLFSPIWLLPIIALALGAWLGVKSIRESGIDVRIHFPSATGIDVGKTLVRYQGLTVGKVVDISIDDALQGVNVDLLMDYRSTPFLKDNTKFWLVTPKASITGVEGLDALFSGNYIAIQPGDGNDRNEFIAEDQAPPVAPGSDGLMVQLSSPTLGSLDIGSQIFYRQIPVGKIFSYRLVNDSSILFNAYIQKQYTHLVKQNSQFWNVSGLAVDASLSGIKVKTESLSAILAGGVSFSSDPNGLQAEPNQHYTIFDNKDAAIGGVGFSLLASNADAIQTGASIVFRGIEIGRVTHTHLSDAGVQFDATFDTDYAHLLSGTAQFWVEGAGISTKGIKHAARLLTGSVINFMPGTGEPLAQYPLLDSAPPLHNQPFALTLTANENPGINIGAQVRFKQLPIGSVSAVRFKQDYSGVEYSIDIWPEYQRLISSGSYFIPESALAIDASIDGITVKTRDLDTLTQGAISLIQGKSLTLVKEHSTLALFSSQKQAKEAISQAAQRRITLLSPDGADLSVTSPLYFKKMQIGQVLDVAWQPQSNNFAITLGIDKQFDSLLTPKTVFWRNSALTVDASLRGVNVEVAPLSGAIKGSVSLGLLDSDNAVNRQHLYGSKALALAKATPITLSFPATTKLAAKAAIRYLGHQVGEIEQVKLNDDLSTVNVDAYLYGDYAKAFTRQDAQYFLVDAQISLSGIQAAETLLTGPYVAVLPGNSQHLSQHFIGLTDNPVQLDDGSLQVTLIDSSLGSIRIGSPIIFRGIKIGEIAHYQLSNNGTEVNMRAQIDTRYQHLVNQSSQFWDMSGIKIDVGLFSGAQIETGSLETILTGGIGVATQAVTSSANRLGSNQAFILHDKPQTDWLDWAPNQQPNP</sequence>
<dbReference type="InterPro" id="IPR003399">
    <property type="entry name" value="Mce/MlaD"/>
</dbReference>
<keyword evidence="3" id="KW-0997">Cell inner membrane</keyword>
<feature type="domain" description="Mce/MlaD" evidence="7">
    <location>
        <begin position="628"/>
        <end position="718"/>
    </location>
</feature>
<evidence type="ECO:0000256" key="2">
    <source>
        <dbReference type="ARBA" id="ARBA00022475"/>
    </source>
</evidence>
<evidence type="ECO:0000313" key="9">
    <source>
        <dbReference type="Proteomes" id="UP000761574"/>
    </source>
</evidence>
<evidence type="ECO:0000256" key="6">
    <source>
        <dbReference type="ARBA" id="ARBA00023136"/>
    </source>
</evidence>
<evidence type="ECO:0000313" key="8">
    <source>
        <dbReference type="EMBL" id="GIU48338.1"/>
    </source>
</evidence>
<dbReference type="Proteomes" id="UP000761574">
    <property type="component" value="Unassembled WGS sequence"/>
</dbReference>
<comment type="subcellular location">
    <subcellularLocation>
        <location evidence="1">Cell inner membrane</location>
    </subcellularLocation>
</comment>
<feature type="domain" description="Mce/MlaD" evidence="7">
    <location>
        <begin position="386"/>
        <end position="478"/>
    </location>
</feature>
<organism evidence="8 9">
    <name type="scientific">Shewanella algidipiscicola</name>
    <dbReference type="NCBI Taxonomy" id="614070"/>
    <lineage>
        <taxon>Bacteria</taxon>
        <taxon>Pseudomonadati</taxon>
        <taxon>Pseudomonadota</taxon>
        <taxon>Gammaproteobacteria</taxon>
        <taxon>Alteromonadales</taxon>
        <taxon>Shewanellaceae</taxon>
        <taxon>Shewanella</taxon>
    </lineage>
</organism>
<accession>A0ABQ4PKW1</accession>
<comment type="caution">
    <text evidence="8">The sequence shown here is derived from an EMBL/GenBank/DDBJ whole genome shotgun (WGS) entry which is preliminary data.</text>
</comment>
<keyword evidence="9" id="KW-1185">Reference proteome</keyword>
<reference evidence="8 9" key="1">
    <citation type="submission" date="2021-05" db="EMBL/GenBank/DDBJ databases">
        <title>Molecular characterization for Shewanella algae harboring chromosomal blaOXA-55-like strains isolated from clinical and environment sample.</title>
        <authorList>
            <person name="Ohama Y."/>
            <person name="Aoki K."/>
            <person name="Harada S."/>
            <person name="Moriya K."/>
            <person name="Ishii Y."/>
            <person name="Tateda K."/>
        </authorList>
    </citation>
    <scope>NUCLEOTIDE SEQUENCE [LARGE SCALE GENOMIC DNA]</scope>
    <source>
        <strain evidence="8 9">LMG 23746</strain>
    </source>
</reference>
<feature type="domain" description="Mce/MlaD" evidence="7">
    <location>
        <begin position="746"/>
        <end position="825"/>
    </location>
</feature>
<evidence type="ECO:0000259" key="7">
    <source>
        <dbReference type="Pfam" id="PF02470"/>
    </source>
</evidence>
<evidence type="ECO:0000256" key="3">
    <source>
        <dbReference type="ARBA" id="ARBA00022519"/>
    </source>
</evidence>
<dbReference type="EMBL" id="BPFB01000028">
    <property type="protein sequence ID" value="GIU48338.1"/>
    <property type="molecule type" value="Genomic_DNA"/>
</dbReference>
<evidence type="ECO:0000256" key="4">
    <source>
        <dbReference type="ARBA" id="ARBA00022692"/>
    </source>
</evidence>
<dbReference type="Pfam" id="PF02470">
    <property type="entry name" value="MlaD"/>
    <property type="match status" value="5"/>
</dbReference>
<proteinExistence type="predicted"/>
<dbReference type="RefSeq" id="WP_119979064.1">
    <property type="nucleotide sequence ID" value="NZ_BPFB01000028.1"/>
</dbReference>
<protein>
    <submittedName>
        <fullName evidence="8">Multivalent adhesion molecule 7</fullName>
    </submittedName>
</protein>
<dbReference type="PANTHER" id="PTHR30462">
    <property type="entry name" value="INTERMEMBRANE TRANSPORT PROTEIN PQIB-RELATED"/>
    <property type="match status" value="1"/>
</dbReference>
<dbReference type="PANTHER" id="PTHR30462:SF0">
    <property type="entry name" value="INTERMEMBRANE TRANSPORT PROTEIN YEBT"/>
    <property type="match status" value="1"/>
</dbReference>
<keyword evidence="2" id="KW-1003">Cell membrane</keyword>
<dbReference type="InterPro" id="IPR051800">
    <property type="entry name" value="PqiA-PqiB_transport"/>
</dbReference>
<keyword evidence="5" id="KW-1133">Transmembrane helix</keyword>